<dbReference type="AlphaFoldDB" id="A0A9W9ZL45"/>
<dbReference type="InterPro" id="IPR027417">
    <property type="entry name" value="P-loop_NTPase"/>
</dbReference>
<name>A0A9W9ZL45_9CNID</name>
<dbReference type="SUPFAM" id="SSF52540">
    <property type="entry name" value="P-loop containing nucleoside triphosphate hydrolases"/>
    <property type="match status" value="1"/>
</dbReference>
<feature type="repeat" description="TPR" evidence="3">
    <location>
        <begin position="817"/>
        <end position="850"/>
    </location>
</feature>
<gene>
    <name evidence="5" type="ORF">OS493_026246</name>
</gene>
<dbReference type="PANTHER" id="PTHR45641:SF1">
    <property type="entry name" value="AAA+ ATPASE DOMAIN-CONTAINING PROTEIN"/>
    <property type="match status" value="1"/>
</dbReference>
<feature type="repeat" description="TPR" evidence="3">
    <location>
        <begin position="859"/>
        <end position="892"/>
    </location>
</feature>
<evidence type="ECO:0000256" key="3">
    <source>
        <dbReference type="PROSITE-ProRule" id="PRU00339"/>
    </source>
</evidence>
<sequence>MATATQQYTDKELNYYRICKVTTDILAEGLRSIFKQEWDNRYRATLGEWKDENKNGLDFWNGESPRNRKRNAHLLTTMINGDRSEWDGTKLFYAILYSDCIRGLSAAVQSNVDDLRKFRNEEFAHMTQGHLTAAEFKNAITKVHFAFQALGLPTVQIQAICNQSSFPTEELRKVLKKVDDLKQELQDLAKEVEDSKQEVQGLEDQLNKDISSFCILPPKPSHDVAGRDREVANITEQLKELKKANEHSLSYLYISGNPGSGKSQLAGLVAKRFFNEVKDMPEATSFVMTVNAESPETLLESYVSFARQLKCPEYAVTNTLNSKDLNTDEKITNLKTLISTKIELYRSWLLVVDNVTNISGVHGHLPKHGSEQWARGQLLITTQDTASISLTSSFHQHTSLSKGMEPRDAGSLLAMLSGIADSEMDQEVAQALDYQPLALASAATYVRQVRKNKVSSHFGWNDYLKKLEKGQRGYTETILSETNPSYPKSMTAAITLAVENSMSSDEVINHTFSFLSVCAPQPLRLDIVTNYILDVQKEIEDKEAISMRILRCSLLLFEEEKSGVHIRIHQVVHDAINTVIKDQHLQAVNGAVRSFSQFIAEHLSVDDLDSLVNRKHIVPHLKTLSMKIENLFSKQDISEVAQHGDVNIQCFPSNFQTLGEICEDHSEFYAAKRYFNLALEIIQRSDAGNVRDVADVGLKLDKVHLNLSHFHQAEEHCQYPLAIHNKELGHEHANIYHNLGNVHWKLGDLEQAKEYHDRALAIRLKKLGSEHLDVASTYNNLGIVHMHLGDLEQAKECHDRARVIYLEKLGPEHVDVASTYNNLGLIHMYLGDLEQAKEYYDRARVIYLEKLGPEHVDVASTYNNLGLVHIDLGDLEQAKEYHDRALAIRLKKLGPEHVDVASTYNNLALVHWHLVTWSKQKSIMIVRGPFV</sequence>
<protein>
    <recommendedName>
        <fullName evidence="7">Nephrocystin-3</fullName>
    </recommendedName>
</protein>
<dbReference type="Gene3D" id="3.40.50.300">
    <property type="entry name" value="P-loop containing nucleotide triphosphate hydrolases"/>
    <property type="match status" value="1"/>
</dbReference>
<keyword evidence="4" id="KW-0175">Coiled coil</keyword>
<dbReference type="OrthoDB" id="5973146at2759"/>
<keyword evidence="2 3" id="KW-0802">TPR repeat</keyword>
<evidence type="ECO:0000256" key="2">
    <source>
        <dbReference type="ARBA" id="ARBA00022803"/>
    </source>
</evidence>
<dbReference type="EMBL" id="MU825895">
    <property type="protein sequence ID" value="KAJ7383716.1"/>
    <property type="molecule type" value="Genomic_DNA"/>
</dbReference>
<dbReference type="InterPro" id="IPR011990">
    <property type="entry name" value="TPR-like_helical_dom_sf"/>
</dbReference>
<dbReference type="PROSITE" id="PS50005">
    <property type="entry name" value="TPR"/>
    <property type="match status" value="3"/>
</dbReference>
<evidence type="ECO:0008006" key="7">
    <source>
        <dbReference type="Google" id="ProtNLM"/>
    </source>
</evidence>
<proteinExistence type="predicted"/>
<keyword evidence="6" id="KW-1185">Reference proteome</keyword>
<dbReference type="SUPFAM" id="SSF48452">
    <property type="entry name" value="TPR-like"/>
    <property type="match status" value="2"/>
</dbReference>
<dbReference type="Gene3D" id="1.25.40.10">
    <property type="entry name" value="Tetratricopeptide repeat domain"/>
    <property type="match status" value="2"/>
</dbReference>
<dbReference type="PANTHER" id="PTHR45641">
    <property type="entry name" value="TETRATRICOPEPTIDE REPEAT PROTEIN (AFU_ORTHOLOGUE AFUA_6G03870)"/>
    <property type="match status" value="1"/>
</dbReference>
<comment type="caution">
    <text evidence="5">The sequence shown here is derived from an EMBL/GenBank/DDBJ whole genome shotgun (WGS) entry which is preliminary data.</text>
</comment>
<dbReference type="SMART" id="SM00028">
    <property type="entry name" value="TPR"/>
    <property type="match status" value="5"/>
</dbReference>
<reference evidence="5" key="1">
    <citation type="submission" date="2023-01" db="EMBL/GenBank/DDBJ databases">
        <title>Genome assembly of the deep-sea coral Lophelia pertusa.</title>
        <authorList>
            <person name="Herrera S."/>
            <person name="Cordes E."/>
        </authorList>
    </citation>
    <scope>NUCLEOTIDE SEQUENCE</scope>
    <source>
        <strain evidence="5">USNM1676648</strain>
        <tissue evidence="5">Polyp</tissue>
    </source>
</reference>
<dbReference type="InterPro" id="IPR019734">
    <property type="entry name" value="TPR_rpt"/>
</dbReference>
<feature type="repeat" description="TPR" evidence="3">
    <location>
        <begin position="733"/>
        <end position="766"/>
    </location>
</feature>
<organism evidence="5 6">
    <name type="scientific">Desmophyllum pertusum</name>
    <dbReference type="NCBI Taxonomy" id="174260"/>
    <lineage>
        <taxon>Eukaryota</taxon>
        <taxon>Metazoa</taxon>
        <taxon>Cnidaria</taxon>
        <taxon>Anthozoa</taxon>
        <taxon>Hexacorallia</taxon>
        <taxon>Scleractinia</taxon>
        <taxon>Caryophylliina</taxon>
        <taxon>Caryophylliidae</taxon>
        <taxon>Desmophyllum</taxon>
    </lineage>
</organism>
<dbReference type="Pfam" id="PF13424">
    <property type="entry name" value="TPR_12"/>
    <property type="match status" value="2"/>
</dbReference>
<accession>A0A9W9ZL45</accession>
<evidence type="ECO:0000313" key="6">
    <source>
        <dbReference type="Proteomes" id="UP001163046"/>
    </source>
</evidence>
<feature type="coiled-coil region" evidence="4">
    <location>
        <begin position="168"/>
        <end position="244"/>
    </location>
</feature>
<keyword evidence="1" id="KW-0677">Repeat</keyword>
<evidence type="ECO:0000313" key="5">
    <source>
        <dbReference type="EMBL" id="KAJ7383716.1"/>
    </source>
</evidence>
<evidence type="ECO:0000256" key="1">
    <source>
        <dbReference type="ARBA" id="ARBA00022737"/>
    </source>
</evidence>
<evidence type="ECO:0000256" key="4">
    <source>
        <dbReference type="SAM" id="Coils"/>
    </source>
</evidence>
<dbReference type="Proteomes" id="UP001163046">
    <property type="component" value="Unassembled WGS sequence"/>
</dbReference>